<dbReference type="Proteomes" id="UP001153636">
    <property type="component" value="Chromosome 17"/>
</dbReference>
<evidence type="ECO:0000256" key="2">
    <source>
        <dbReference type="PROSITE-ProRule" id="PRU00497"/>
    </source>
</evidence>
<dbReference type="InterPro" id="IPR000618">
    <property type="entry name" value="Insect_cuticle"/>
</dbReference>
<keyword evidence="4" id="KW-1185">Reference proteome</keyword>
<feature type="non-terminal residue" evidence="3">
    <location>
        <position position="1"/>
    </location>
</feature>
<dbReference type="EMBL" id="OV651829">
    <property type="protein sequence ID" value="CAH1104495.1"/>
    <property type="molecule type" value="Genomic_DNA"/>
</dbReference>
<proteinExistence type="predicted"/>
<dbReference type="PANTHER" id="PTHR10380">
    <property type="entry name" value="CUTICLE PROTEIN"/>
    <property type="match status" value="1"/>
</dbReference>
<dbReference type="OrthoDB" id="7255276at2759"/>
<dbReference type="PROSITE" id="PS51155">
    <property type="entry name" value="CHIT_BIND_RR_2"/>
    <property type="match status" value="1"/>
</dbReference>
<dbReference type="InterPro" id="IPR050468">
    <property type="entry name" value="Cuticle_Struct_Prot"/>
</dbReference>
<accession>A0A9P0GC63</accession>
<evidence type="ECO:0000313" key="4">
    <source>
        <dbReference type="Proteomes" id="UP001153636"/>
    </source>
</evidence>
<dbReference type="GO" id="GO:0008010">
    <property type="term" value="F:structural constituent of chitin-based larval cuticle"/>
    <property type="evidence" value="ECO:0007669"/>
    <property type="project" value="TreeGrafter"/>
</dbReference>
<reference evidence="3" key="1">
    <citation type="submission" date="2022-01" db="EMBL/GenBank/DDBJ databases">
        <authorList>
            <person name="King R."/>
        </authorList>
    </citation>
    <scope>NUCLEOTIDE SEQUENCE</scope>
</reference>
<name>A0A9P0GC63_9CUCU</name>
<dbReference type="PANTHER" id="PTHR10380:SF173">
    <property type="entry name" value="CUTICULAR PROTEIN 47EF, ISOFORM C-RELATED"/>
    <property type="match status" value="1"/>
</dbReference>
<keyword evidence="1 2" id="KW-0193">Cuticle</keyword>
<evidence type="ECO:0000256" key="1">
    <source>
        <dbReference type="ARBA" id="ARBA00022460"/>
    </source>
</evidence>
<protein>
    <submittedName>
        <fullName evidence="3">Uncharacterized protein</fullName>
    </submittedName>
</protein>
<feature type="non-terminal residue" evidence="3">
    <location>
        <position position="185"/>
    </location>
</feature>
<evidence type="ECO:0000313" key="3">
    <source>
        <dbReference type="EMBL" id="CAH1104495.1"/>
    </source>
</evidence>
<sequence>ILDVLRSYFWCPRIVIQQNPGNVDHLPFTIRGWPLTDFIILVCAFIAIAAAAPQYVNSHEETHHAHQLNYGGHHGNGESPKQARILRYETEQGVGPEGYKYAVETSDGVVKEEQGVFENAGTKEESLKVVGRYLYPGGPNGELLTIEYVADKNGFQPIGEHIPKPVEPVVQGVHGSNGAHGVYGA</sequence>
<dbReference type="GO" id="GO:0062129">
    <property type="term" value="C:chitin-based extracellular matrix"/>
    <property type="evidence" value="ECO:0007669"/>
    <property type="project" value="TreeGrafter"/>
</dbReference>
<dbReference type="Pfam" id="PF00379">
    <property type="entry name" value="Chitin_bind_4"/>
    <property type="match status" value="1"/>
</dbReference>
<organism evidence="3 4">
    <name type="scientific">Psylliodes chrysocephalus</name>
    <dbReference type="NCBI Taxonomy" id="3402493"/>
    <lineage>
        <taxon>Eukaryota</taxon>
        <taxon>Metazoa</taxon>
        <taxon>Ecdysozoa</taxon>
        <taxon>Arthropoda</taxon>
        <taxon>Hexapoda</taxon>
        <taxon>Insecta</taxon>
        <taxon>Pterygota</taxon>
        <taxon>Neoptera</taxon>
        <taxon>Endopterygota</taxon>
        <taxon>Coleoptera</taxon>
        <taxon>Polyphaga</taxon>
        <taxon>Cucujiformia</taxon>
        <taxon>Chrysomeloidea</taxon>
        <taxon>Chrysomelidae</taxon>
        <taxon>Galerucinae</taxon>
        <taxon>Alticini</taxon>
        <taxon>Psylliodes</taxon>
    </lineage>
</organism>
<gene>
    <name evidence="3" type="ORF">PSYICH_LOCUS5438</name>
</gene>
<dbReference type="AlphaFoldDB" id="A0A9P0GC63"/>